<dbReference type="PANTHER" id="PTHR47829">
    <property type="entry name" value="HYDROLASE, PUTATIVE (AFU_ORTHOLOGUE AFUA_1G12880)-RELATED"/>
    <property type="match status" value="1"/>
</dbReference>
<dbReference type="Gene3D" id="3.40.50.1000">
    <property type="entry name" value="HAD superfamily/HAD-like"/>
    <property type="match status" value="1"/>
</dbReference>
<dbReference type="InterPro" id="IPR023198">
    <property type="entry name" value="PGP-like_dom2"/>
</dbReference>
<dbReference type="CDD" id="cd02603">
    <property type="entry name" value="HAD_sEH-N_like"/>
    <property type="match status" value="1"/>
</dbReference>
<gene>
    <name evidence="1" type="ORF">OJ997_08180</name>
</gene>
<dbReference type="PANTHER" id="PTHR47829:SF1">
    <property type="entry name" value="HAD FAMILY PHOSPHATASE"/>
    <property type="match status" value="1"/>
</dbReference>
<keyword evidence="2" id="KW-1185">Reference proteome</keyword>
<dbReference type="InterPro" id="IPR036412">
    <property type="entry name" value="HAD-like_sf"/>
</dbReference>
<dbReference type="InterPro" id="IPR023214">
    <property type="entry name" value="HAD_sf"/>
</dbReference>
<dbReference type="InterPro" id="IPR052898">
    <property type="entry name" value="ACAD10-like"/>
</dbReference>
<comment type="caution">
    <text evidence="1">The sequence shown here is derived from an EMBL/GenBank/DDBJ whole genome shotgun (WGS) entry which is preliminary data.</text>
</comment>
<dbReference type="Pfam" id="PF00702">
    <property type="entry name" value="Hydrolase"/>
    <property type="match status" value="1"/>
</dbReference>
<dbReference type="EMBL" id="JAPDDP010000011">
    <property type="protein sequence ID" value="MDA0180269.1"/>
    <property type="molecule type" value="Genomic_DNA"/>
</dbReference>
<sequence>MDGLLIDWGGVLTTSVLAAFDAFSVRQGWPEHALRSAFRDGPARTHLVELEEGTIELPEFERRLATTLDLAPEGLAQRLLADVRPDTEMRAAVRRYHDAGIRTALVSNSWNADDYDAELRAMFDAVILSQTLGTRKPARSIYECALDRLGLPAARCVFVDDLGGNLKPAKQLGMTTIKHERTADTIRALDEVLLPGRS</sequence>
<reference evidence="1" key="1">
    <citation type="submission" date="2022-10" db="EMBL/GenBank/DDBJ databases">
        <title>The WGS of Solirubrobacter phytolaccae KCTC 29190.</title>
        <authorList>
            <person name="Jiang Z."/>
        </authorList>
    </citation>
    <scope>NUCLEOTIDE SEQUENCE</scope>
    <source>
        <strain evidence="1">KCTC 29190</strain>
    </source>
</reference>
<dbReference type="Gene3D" id="1.10.150.240">
    <property type="entry name" value="Putative phosphatase, domain 2"/>
    <property type="match status" value="1"/>
</dbReference>
<dbReference type="PRINTS" id="PR00413">
    <property type="entry name" value="HADHALOGNASE"/>
</dbReference>
<dbReference type="SFLD" id="SFLDG01129">
    <property type="entry name" value="C1.5:_HAD__Beta-PGM__Phosphata"/>
    <property type="match status" value="1"/>
</dbReference>
<dbReference type="Proteomes" id="UP001147653">
    <property type="component" value="Unassembled WGS sequence"/>
</dbReference>
<organism evidence="1 2">
    <name type="scientific">Solirubrobacter phytolaccae</name>
    <dbReference type="NCBI Taxonomy" id="1404360"/>
    <lineage>
        <taxon>Bacteria</taxon>
        <taxon>Bacillati</taxon>
        <taxon>Actinomycetota</taxon>
        <taxon>Thermoleophilia</taxon>
        <taxon>Solirubrobacterales</taxon>
        <taxon>Solirubrobacteraceae</taxon>
        <taxon>Solirubrobacter</taxon>
    </lineage>
</organism>
<dbReference type="InterPro" id="IPR006439">
    <property type="entry name" value="HAD-SF_hydro_IA"/>
</dbReference>
<dbReference type="RefSeq" id="WP_270024579.1">
    <property type="nucleotide sequence ID" value="NZ_JAPDDP010000011.1"/>
</dbReference>
<proteinExistence type="predicted"/>
<dbReference type="NCBIfam" id="TIGR01509">
    <property type="entry name" value="HAD-SF-IA-v3"/>
    <property type="match status" value="1"/>
</dbReference>
<evidence type="ECO:0000313" key="2">
    <source>
        <dbReference type="Proteomes" id="UP001147653"/>
    </source>
</evidence>
<dbReference type="AlphaFoldDB" id="A0A9X3N601"/>
<protein>
    <submittedName>
        <fullName evidence="1">HAD family phosphatase</fullName>
    </submittedName>
</protein>
<dbReference type="SFLD" id="SFLDS00003">
    <property type="entry name" value="Haloacid_Dehalogenase"/>
    <property type="match status" value="1"/>
</dbReference>
<dbReference type="SUPFAM" id="SSF56784">
    <property type="entry name" value="HAD-like"/>
    <property type="match status" value="1"/>
</dbReference>
<evidence type="ECO:0000313" key="1">
    <source>
        <dbReference type="EMBL" id="MDA0180269.1"/>
    </source>
</evidence>
<name>A0A9X3N601_9ACTN</name>
<accession>A0A9X3N601</accession>